<organism evidence="1 2">
    <name type="scientific">Shigella sonnei</name>
    <dbReference type="NCBI Taxonomy" id="624"/>
    <lineage>
        <taxon>Bacteria</taxon>
        <taxon>Pseudomonadati</taxon>
        <taxon>Pseudomonadota</taxon>
        <taxon>Gammaproteobacteria</taxon>
        <taxon>Enterobacterales</taxon>
        <taxon>Enterobacteriaceae</taxon>
        <taxon>Shigella</taxon>
    </lineage>
</organism>
<evidence type="ECO:0000313" key="1">
    <source>
        <dbReference type="EMBL" id="OYG93830.1"/>
    </source>
</evidence>
<evidence type="ECO:0000313" key="2">
    <source>
        <dbReference type="Proteomes" id="UP000215313"/>
    </source>
</evidence>
<dbReference type="AlphaFoldDB" id="A0AAE5N5S4"/>
<gene>
    <name evidence="1" type="ORF">CI727_12685</name>
</gene>
<proteinExistence type="predicted"/>
<protein>
    <submittedName>
        <fullName evidence="1">Uncharacterized protein</fullName>
    </submittedName>
</protein>
<dbReference type="EMBL" id="NQBG01000075">
    <property type="protein sequence ID" value="OYG93830.1"/>
    <property type="molecule type" value="Genomic_DNA"/>
</dbReference>
<name>A0AAE5N5S4_SHISO</name>
<reference evidence="1 2" key="1">
    <citation type="submission" date="2017-08" db="EMBL/GenBank/DDBJ databases">
        <authorList>
            <person name="Fouts D."/>
            <person name="Sutton G."/>
            <person name="Nguyen K."/>
            <person name="Thamlikitkul V."/>
        </authorList>
    </citation>
    <scope>NUCLEOTIDE SEQUENCE [LARGE SCALE GENOMIC DNA]</scope>
    <source>
        <strain evidence="1 2">ECH+15</strain>
    </source>
</reference>
<dbReference type="Proteomes" id="UP000215313">
    <property type="component" value="Unassembled WGS sequence"/>
</dbReference>
<sequence length="185" mass="20866">MDLAGLFFRVLVVINAGNNDGSGQECSETAVEYWSGDIDEHIAQVINAEEKYADNDDKANRFAVEQFHQELSFWGEMTPALHHIRCQFFFGNGPILTRKKIHQGGNDESIFEVPMACHFLNSGKERCCRTQSKYRKVTFPPTICPAASYSYAGHKSVNWVPRGKVKKTCMSFRMPGDVAHRFGPV</sequence>
<accession>A0AAE5N5S4</accession>
<comment type="caution">
    <text evidence="1">The sequence shown here is derived from an EMBL/GenBank/DDBJ whole genome shotgun (WGS) entry which is preliminary data.</text>
</comment>